<evidence type="ECO:0000256" key="2">
    <source>
        <dbReference type="SAM" id="MobiDB-lite"/>
    </source>
</evidence>
<feature type="region of interest" description="Disordered" evidence="2">
    <location>
        <begin position="1"/>
        <end position="43"/>
    </location>
</feature>
<gene>
    <name evidence="4" type="ORF">Trco_005910</name>
</gene>
<evidence type="ECO:0000256" key="1">
    <source>
        <dbReference type="SAM" id="Coils"/>
    </source>
</evidence>
<evidence type="ECO:0000313" key="5">
    <source>
        <dbReference type="Proteomes" id="UP000827724"/>
    </source>
</evidence>
<dbReference type="Pfam" id="PF26434">
    <property type="entry name" value="YAG7_C"/>
    <property type="match status" value="1"/>
</dbReference>
<feature type="coiled-coil region" evidence="1">
    <location>
        <begin position="105"/>
        <end position="132"/>
    </location>
</feature>
<dbReference type="EMBL" id="JAIWOZ010000004">
    <property type="protein sequence ID" value="KAH6606757.1"/>
    <property type="molecule type" value="Genomic_DNA"/>
</dbReference>
<evidence type="ECO:0000313" key="4">
    <source>
        <dbReference type="EMBL" id="KAH6606757.1"/>
    </source>
</evidence>
<reference evidence="4" key="1">
    <citation type="submission" date="2021-08" db="EMBL/GenBank/DDBJ databases">
        <title>Chromosome-Level Trichoderma cornu-damae using Hi-C Data.</title>
        <authorList>
            <person name="Kim C.S."/>
        </authorList>
    </citation>
    <scope>NUCLEOTIDE SEQUENCE</scope>
    <source>
        <strain evidence="4">KA19-0412C</strain>
    </source>
</reference>
<dbReference type="InterPro" id="IPR058602">
    <property type="entry name" value="YAG7_dimerisation_dom"/>
</dbReference>
<organism evidence="4 5">
    <name type="scientific">Trichoderma cornu-damae</name>
    <dbReference type="NCBI Taxonomy" id="654480"/>
    <lineage>
        <taxon>Eukaryota</taxon>
        <taxon>Fungi</taxon>
        <taxon>Dikarya</taxon>
        <taxon>Ascomycota</taxon>
        <taxon>Pezizomycotina</taxon>
        <taxon>Sordariomycetes</taxon>
        <taxon>Hypocreomycetidae</taxon>
        <taxon>Hypocreales</taxon>
        <taxon>Hypocreaceae</taxon>
        <taxon>Trichoderma</taxon>
    </lineage>
</organism>
<name>A0A9P8TW84_9HYPO</name>
<accession>A0A9P8TW84</accession>
<feature type="domain" description="YAG7-like dimerisation" evidence="3">
    <location>
        <begin position="162"/>
        <end position="244"/>
    </location>
</feature>
<feature type="compositionally biased region" description="Basic and acidic residues" evidence="2">
    <location>
        <begin position="360"/>
        <end position="373"/>
    </location>
</feature>
<keyword evidence="5" id="KW-1185">Reference proteome</keyword>
<dbReference type="Proteomes" id="UP000827724">
    <property type="component" value="Unassembled WGS sequence"/>
</dbReference>
<feature type="compositionally biased region" description="Low complexity" evidence="2">
    <location>
        <begin position="350"/>
        <end position="359"/>
    </location>
</feature>
<dbReference type="OrthoDB" id="5399559at2759"/>
<feature type="region of interest" description="Disordered" evidence="2">
    <location>
        <begin position="318"/>
        <end position="374"/>
    </location>
</feature>
<evidence type="ECO:0000259" key="3">
    <source>
        <dbReference type="Pfam" id="PF26434"/>
    </source>
</evidence>
<protein>
    <recommendedName>
        <fullName evidence="3">YAG7-like dimerisation domain-containing protein</fullName>
    </recommendedName>
</protein>
<keyword evidence="1" id="KW-0175">Coiled coil</keyword>
<dbReference type="AlphaFoldDB" id="A0A9P8TW84"/>
<proteinExistence type="predicted"/>
<sequence>MAAPATQAAVSKSSKKKAAKAQGRTESPAPSTESAPTDKAVDVQDDVFESPYIKELQKNIRNTAKKLTNASKTDSVLSQHSGKSLDELVAAKIINTDQKAQILKKPALQAALAQYEEQLGQYQKVHEQYHTRAAADKAEWAKTLEKTKEEALSEVKADFESSLNAKLLVLSQFLRLAAYRREESQEPESDESQAIEGVLLAIYSGDENAVSAMQKLIEGSDDRIVSVPGDQLQTTYAAVKSLAQNYNAPSYPEGTSAPEAAPEAQPAAEIVPDPTIANEAATEIEAGDGPLTNGHEHVAVEPASNGLANADVADEAANAVAESHWDTSNHDTSISQEWVDVSIPRESAEIEGSAEASTSDAKKQSWADDHPDPVTEVCVFPTL</sequence>
<comment type="caution">
    <text evidence="4">The sequence shown here is derived from an EMBL/GenBank/DDBJ whole genome shotgun (WGS) entry which is preliminary data.</text>
</comment>
<feature type="compositionally biased region" description="Polar residues" evidence="2">
    <location>
        <begin position="24"/>
        <end position="35"/>
    </location>
</feature>